<dbReference type="Proteomes" id="UP000054359">
    <property type="component" value="Unassembled WGS sequence"/>
</dbReference>
<organism evidence="1 2">
    <name type="scientific">Stegodyphus mimosarum</name>
    <name type="common">African social velvet spider</name>
    <dbReference type="NCBI Taxonomy" id="407821"/>
    <lineage>
        <taxon>Eukaryota</taxon>
        <taxon>Metazoa</taxon>
        <taxon>Ecdysozoa</taxon>
        <taxon>Arthropoda</taxon>
        <taxon>Chelicerata</taxon>
        <taxon>Arachnida</taxon>
        <taxon>Araneae</taxon>
        <taxon>Araneomorphae</taxon>
        <taxon>Entelegynae</taxon>
        <taxon>Eresoidea</taxon>
        <taxon>Eresidae</taxon>
        <taxon>Stegodyphus</taxon>
    </lineage>
</organism>
<evidence type="ECO:0000313" key="1">
    <source>
        <dbReference type="EMBL" id="KFM63680.1"/>
    </source>
</evidence>
<dbReference type="OrthoDB" id="6407317at2759"/>
<accession>A0A087TEZ1</accession>
<reference evidence="1 2" key="1">
    <citation type="submission" date="2013-11" db="EMBL/GenBank/DDBJ databases">
        <title>Genome sequencing of Stegodyphus mimosarum.</title>
        <authorList>
            <person name="Bechsgaard J."/>
        </authorList>
    </citation>
    <scope>NUCLEOTIDE SEQUENCE [LARGE SCALE GENOMIC DNA]</scope>
</reference>
<gene>
    <name evidence="1" type="ORF">X975_03002</name>
</gene>
<keyword evidence="2" id="KW-1185">Reference proteome</keyword>
<evidence type="ECO:0000313" key="2">
    <source>
        <dbReference type="Proteomes" id="UP000054359"/>
    </source>
</evidence>
<proteinExistence type="predicted"/>
<name>A0A087TEZ1_STEMI</name>
<dbReference type="Gene3D" id="3.90.79.10">
    <property type="entry name" value="Nucleoside Triphosphate Pyrophosphohydrolase"/>
    <property type="match status" value="1"/>
</dbReference>
<dbReference type="AlphaFoldDB" id="A0A087TEZ1"/>
<sequence length="136" mass="16061">MDLSLPGGFVWSENKFEVIQSVFKMDEGIYAWLTSEDMVKFFKNFATSLSDEEPSPEEFKCEQIYCGYMDDILNTDQAWKEVELWHIHYNTWTNIQRKFKATTRWKVLSEEVFIKLPYGQTILLQDVIRSLGENSP</sequence>
<feature type="non-terminal residue" evidence="1">
    <location>
        <position position="136"/>
    </location>
</feature>
<dbReference type="EMBL" id="KK114902">
    <property type="protein sequence ID" value="KFM63680.1"/>
    <property type="molecule type" value="Genomic_DNA"/>
</dbReference>
<dbReference type="STRING" id="407821.A0A087TEZ1"/>
<protein>
    <submittedName>
        <fullName evidence="1">Uncharacterized protein</fullName>
    </submittedName>
</protein>